<feature type="transmembrane region" description="Helical" evidence="1">
    <location>
        <begin position="41"/>
        <end position="64"/>
    </location>
</feature>
<dbReference type="EMBL" id="PEZT01000013">
    <property type="protein sequence ID" value="PIS09260.1"/>
    <property type="molecule type" value="Genomic_DNA"/>
</dbReference>
<dbReference type="AlphaFoldDB" id="A0A2H0W9B4"/>
<proteinExistence type="predicted"/>
<accession>A0A2H0W9B4</accession>
<gene>
    <name evidence="2" type="ORF">COT75_02380</name>
</gene>
<evidence type="ECO:0000313" key="3">
    <source>
        <dbReference type="Proteomes" id="UP000230093"/>
    </source>
</evidence>
<dbReference type="Proteomes" id="UP000230093">
    <property type="component" value="Unassembled WGS sequence"/>
</dbReference>
<reference evidence="3" key="1">
    <citation type="submission" date="2017-09" db="EMBL/GenBank/DDBJ databases">
        <title>Depth-based differentiation of microbial function through sediment-hosted aquifers and enrichment of novel symbionts in the deep terrestrial subsurface.</title>
        <authorList>
            <person name="Probst A.J."/>
            <person name="Ladd B."/>
            <person name="Jarett J.K."/>
            <person name="Geller-Mcgrath D.E."/>
            <person name="Sieber C.M.K."/>
            <person name="Emerson J.B."/>
            <person name="Anantharaman K."/>
            <person name="Thomas B.C."/>
            <person name="Malmstrom R."/>
            <person name="Stieglmeier M."/>
            <person name="Klingl A."/>
            <person name="Woyke T."/>
            <person name="Ryan C.M."/>
            <person name="Banfield J.F."/>
        </authorList>
    </citation>
    <scope>NUCLEOTIDE SEQUENCE [LARGE SCALE GENOMIC DNA]</scope>
</reference>
<feature type="transmembrane region" description="Helical" evidence="1">
    <location>
        <begin position="85"/>
        <end position="118"/>
    </location>
</feature>
<keyword evidence="1" id="KW-0812">Transmembrane</keyword>
<evidence type="ECO:0000256" key="1">
    <source>
        <dbReference type="SAM" id="Phobius"/>
    </source>
</evidence>
<keyword evidence="1" id="KW-1133">Transmembrane helix</keyword>
<comment type="caution">
    <text evidence="2">The sequence shown here is derived from an EMBL/GenBank/DDBJ whole genome shotgun (WGS) entry which is preliminary data.</text>
</comment>
<name>A0A2H0W9B4_9BACT</name>
<keyword evidence="1" id="KW-0472">Membrane</keyword>
<organism evidence="2 3">
    <name type="scientific">Candidatus Beckwithbacteria bacterium CG10_big_fil_rev_8_21_14_0_10_34_10</name>
    <dbReference type="NCBI Taxonomy" id="1974495"/>
    <lineage>
        <taxon>Bacteria</taxon>
        <taxon>Candidatus Beckwithiibacteriota</taxon>
    </lineage>
</organism>
<sequence length="176" mass="20437">MAKKNLFKKKLSGRILVLFGVVVWLLSKLIPSEIPFIVFSATLEVVGIISIIAGLIQITSGLFKKKKESIEKGKKPTKRLKSIGLIYRFLLFICVFLTTYFASSLKVAILFTLMVYLVYKKEQIDEKRFKKIELNITDIATHIYSIERALNKKQKEKIDWTVDFMKKAKKEKPWLF</sequence>
<protein>
    <submittedName>
        <fullName evidence="2">Uncharacterized protein</fullName>
    </submittedName>
</protein>
<evidence type="ECO:0000313" key="2">
    <source>
        <dbReference type="EMBL" id="PIS09260.1"/>
    </source>
</evidence>